<comment type="caution">
    <text evidence="1">The sequence shown here is derived from an EMBL/GenBank/DDBJ whole genome shotgun (WGS) entry which is preliminary data.</text>
</comment>
<gene>
    <name evidence="1" type="ORF">HZR21_00570</name>
</gene>
<dbReference type="PANTHER" id="PTHR37816">
    <property type="entry name" value="YALI0E33011P"/>
    <property type="match status" value="1"/>
</dbReference>
<reference evidence="1 2" key="1">
    <citation type="submission" date="2020-07" db="EMBL/GenBank/DDBJ databases">
        <authorList>
            <person name="Hilgarth M."/>
            <person name="Werum V."/>
            <person name="Vogel R.F."/>
        </authorList>
    </citation>
    <scope>NUCLEOTIDE SEQUENCE [LARGE SCALE GENOMIC DNA]</scope>
    <source>
        <strain evidence="1 2">DSM 28961</strain>
    </source>
</reference>
<dbReference type="Proteomes" id="UP000530186">
    <property type="component" value="Unassembled WGS sequence"/>
</dbReference>
<dbReference type="PANTHER" id="PTHR37816:SF2">
    <property type="entry name" value="DNA TOPOLOGY MODULATION PROTEIN FLAR-RELATED PROTEIN"/>
    <property type="match status" value="1"/>
</dbReference>
<dbReference type="AlphaFoldDB" id="A0A7V8MYY8"/>
<dbReference type="GeneID" id="303193999"/>
<organism evidence="1 2">
    <name type="scientific">Pseudolactococcus laudensis</name>
    <dbReference type="NCBI Taxonomy" id="1494461"/>
    <lineage>
        <taxon>Bacteria</taxon>
        <taxon>Bacillati</taxon>
        <taxon>Bacillota</taxon>
        <taxon>Bacilli</taxon>
        <taxon>Lactobacillales</taxon>
        <taxon>Streptococcaceae</taxon>
        <taxon>Pseudolactococcus</taxon>
    </lineage>
</organism>
<name>A0A7V8MYY8_9LACT</name>
<keyword evidence="2" id="KW-1185">Reference proteome</keyword>
<accession>A0A7V8MYY8</accession>
<dbReference type="SUPFAM" id="SSF52540">
    <property type="entry name" value="P-loop containing nucleoside triphosphate hydrolases"/>
    <property type="match status" value="1"/>
</dbReference>
<dbReference type="InterPro" id="IPR052922">
    <property type="entry name" value="Cytidylate_Kinase-2"/>
</dbReference>
<dbReference type="RefSeq" id="WP_180745509.1">
    <property type="nucleotide sequence ID" value="NZ_CBCRWQ010000002.1"/>
</dbReference>
<evidence type="ECO:0000313" key="2">
    <source>
        <dbReference type="Proteomes" id="UP000530186"/>
    </source>
</evidence>
<dbReference type="Gene3D" id="3.40.50.300">
    <property type="entry name" value="P-loop containing nucleotide triphosphate hydrolases"/>
    <property type="match status" value="1"/>
</dbReference>
<dbReference type="InterPro" id="IPR027417">
    <property type="entry name" value="P-loop_NTPase"/>
</dbReference>
<evidence type="ECO:0008006" key="3">
    <source>
        <dbReference type="Google" id="ProtNLM"/>
    </source>
</evidence>
<dbReference type="EMBL" id="JACBNY010000001">
    <property type="protein sequence ID" value="MBA0015655.1"/>
    <property type="molecule type" value="Genomic_DNA"/>
</dbReference>
<protein>
    <recommendedName>
        <fullName evidence="3">DNA topology modulation protein FLAR-related protein</fullName>
    </recommendedName>
</protein>
<proteinExistence type="predicted"/>
<evidence type="ECO:0000313" key="1">
    <source>
        <dbReference type="EMBL" id="MBA0015655.1"/>
    </source>
</evidence>
<sequence>MKIYIIGAVASGKTTLAKTLSDRLDVPYYSLDNVVHLPDAQSPTGNTKRSVTEQAQLFAHILQQDRYIIEDVGRPQFTKGLHEVDHILFLDFPVYQLYKRVIFRWLKQRVGLEKSNYKPTLSMLLKMLKWTNTSPKTLIQPFLSKTITLRNRIDIQNYINTIKIK</sequence>